<feature type="transmembrane region" description="Helical" evidence="2">
    <location>
        <begin position="118"/>
        <end position="140"/>
    </location>
</feature>
<dbReference type="eggNOG" id="COG2199">
    <property type="taxonomic scope" value="Bacteria"/>
</dbReference>
<dbReference type="EMBL" id="CP000750">
    <property type="protein sequence ID" value="ABS01846.1"/>
    <property type="molecule type" value="Genomic_DNA"/>
</dbReference>
<keyword evidence="6" id="KW-1185">Reference proteome</keyword>
<dbReference type="SMART" id="SM00052">
    <property type="entry name" value="EAL"/>
    <property type="match status" value="1"/>
</dbReference>
<feature type="transmembrane region" description="Helical" evidence="2">
    <location>
        <begin position="60"/>
        <end position="79"/>
    </location>
</feature>
<dbReference type="KEGG" id="kra:Krad_0356"/>
<dbReference type="PROSITE" id="PS50883">
    <property type="entry name" value="EAL"/>
    <property type="match status" value="1"/>
</dbReference>
<feature type="transmembrane region" description="Helical" evidence="2">
    <location>
        <begin position="300"/>
        <end position="321"/>
    </location>
</feature>
<feature type="region of interest" description="Disordered" evidence="1">
    <location>
        <begin position="1"/>
        <end position="38"/>
    </location>
</feature>
<gene>
    <name evidence="5" type="ordered locus">Krad_0356</name>
</gene>
<evidence type="ECO:0000313" key="6">
    <source>
        <dbReference type="Proteomes" id="UP000001116"/>
    </source>
</evidence>
<dbReference type="InterPro" id="IPR035919">
    <property type="entry name" value="EAL_sf"/>
</dbReference>
<organism evidence="5 6">
    <name type="scientific">Kineococcus radiotolerans (strain ATCC BAA-149 / DSM 14245 / SRS30216)</name>
    <dbReference type="NCBI Taxonomy" id="266940"/>
    <lineage>
        <taxon>Bacteria</taxon>
        <taxon>Bacillati</taxon>
        <taxon>Actinomycetota</taxon>
        <taxon>Actinomycetes</taxon>
        <taxon>Kineosporiales</taxon>
        <taxon>Kineosporiaceae</taxon>
        <taxon>Kineococcus</taxon>
    </lineage>
</organism>
<keyword evidence="2" id="KW-0812">Transmembrane</keyword>
<dbReference type="HOGENOM" id="CLU_354436_0_0_11"/>
<dbReference type="GO" id="GO:0071111">
    <property type="term" value="F:cyclic-guanylate-specific phosphodiesterase activity"/>
    <property type="evidence" value="ECO:0007669"/>
    <property type="project" value="InterPro"/>
</dbReference>
<evidence type="ECO:0000259" key="3">
    <source>
        <dbReference type="PROSITE" id="PS50883"/>
    </source>
</evidence>
<evidence type="ECO:0000313" key="5">
    <source>
        <dbReference type="EMBL" id="ABS01846.1"/>
    </source>
</evidence>
<dbReference type="InterPro" id="IPR000160">
    <property type="entry name" value="GGDEF_dom"/>
</dbReference>
<sequence>MTPTGPLLPGRPQLPSPSVTKTITRRIPGTPGASRDRPIQLVHPCTDAPAMTDAPRAWRAGLTATVLAATAPLALLATARSAGAAPVTVLIGFAWLLSCALAPLVVRSATPAGLTRYALAGTVWGAGTVVAGTLPAATLGPHPVPHLAHAASLLGLAAIALQQLHHARDGRDESPLGVETALLAAVLAALGWDWSARAGLHGGPWWGPSAALVIVVASVVTAATVVLAVEHPALRVPGAGLAVVALGTELAALTSARHPLVALVAIAAALAGAYVLVLGQPRGGIVRHGGAAAAAGARRLRIATAVPAGLLLVDVALFIGAPRADGAMFVFFAAVVVAAGFRQAATARAVDRTHDRLSFQALHDPLTGLANRAALQSALHEPDRTQSLALIEVGGLDDVTDVLGVTVGEDVLRAAAANLREHVHALGGTTYRVRHDEFAVLLPGPPEETVRHLPGAFAAVSAAPLQVPGAGRFPVDAVAGLAAVASGPSTGGGREAMTPLLHADLALRDARLGATGFSVYSGEVASAHARRLLLRERLAFAVAEGTVDVHYQPIVNFTTGRVEKFEALARWDDVQLGRISPVEFIAVAEESNLVVALGEHVLRRAVASAHAAGVFAAGVRLAVNVSVVQLQAPGFADVVREILAQHEIPPHLLTLELTESVFLDSDSPAERVVTELAALGCQIAIDDFGTGYSAFGYLDRLPVHVLKVDRSLTQSMTGAGNGLSVVTAVVDLANRLGLTVVVEGVETDEEAEICRSIQAGLGQGWLYSAAVTADRIGAELAREYPVSPGAVR</sequence>
<dbReference type="Gene3D" id="3.30.70.270">
    <property type="match status" value="1"/>
</dbReference>
<dbReference type="InterPro" id="IPR050706">
    <property type="entry name" value="Cyclic-di-GMP_PDE-like"/>
</dbReference>
<evidence type="ECO:0000259" key="4">
    <source>
        <dbReference type="PROSITE" id="PS50887"/>
    </source>
</evidence>
<feature type="domain" description="GGDEF" evidence="4">
    <location>
        <begin position="384"/>
        <end position="522"/>
    </location>
</feature>
<dbReference type="SMART" id="SM00267">
    <property type="entry name" value="GGDEF"/>
    <property type="match status" value="1"/>
</dbReference>
<reference evidence="6" key="1">
    <citation type="journal article" date="2008" name="PLoS ONE">
        <title>Survival in nuclear waste, extreme resistance, and potential applications gleaned from the genome sequence of Kineococcus radiotolerans SRS30216.</title>
        <authorList>
            <person name="Bagwell C.E."/>
            <person name="Bhat S."/>
            <person name="Hawkins G.M."/>
            <person name="Smith B.W."/>
            <person name="Biswas T."/>
            <person name="Hoover T.R."/>
            <person name="Saunders E."/>
            <person name="Han C.S."/>
            <person name="Tsodikov O.V."/>
            <person name="Shimkets L.J."/>
        </authorList>
    </citation>
    <scope>NUCLEOTIDE SEQUENCE [LARGE SCALE GENOMIC DNA]</scope>
    <source>
        <strain evidence="6">ATCC BAA-149 / DSM 14245 / SRS30216</strain>
    </source>
</reference>
<evidence type="ECO:0000256" key="2">
    <source>
        <dbReference type="SAM" id="Phobius"/>
    </source>
</evidence>
<accession>A6W4V7</accession>
<feature type="transmembrane region" description="Helical" evidence="2">
    <location>
        <begin position="206"/>
        <end position="229"/>
    </location>
</feature>
<feature type="domain" description="EAL" evidence="3">
    <location>
        <begin position="531"/>
        <end position="784"/>
    </location>
</feature>
<dbReference type="InterPro" id="IPR029787">
    <property type="entry name" value="Nucleotide_cyclase"/>
</dbReference>
<dbReference type="PANTHER" id="PTHR33121">
    <property type="entry name" value="CYCLIC DI-GMP PHOSPHODIESTERASE PDEF"/>
    <property type="match status" value="1"/>
</dbReference>
<dbReference type="Pfam" id="PF00563">
    <property type="entry name" value="EAL"/>
    <property type="match status" value="1"/>
</dbReference>
<keyword evidence="2" id="KW-0472">Membrane</keyword>
<dbReference type="Gene3D" id="3.20.20.450">
    <property type="entry name" value="EAL domain"/>
    <property type="match status" value="1"/>
</dbReference>
<name>A6W4V7_KINRD</name>
<proteinExistence type="predicted"/>
<evidence type="ECO:0000256" key="1">
    <source>
        <dbReference type="SAM" id="MobiDB-lite"/>
    </source>
</evidence>
<keyword evidence="2" id="KW-1133">Transmembrane helix</keyword>
<dbReference type="Pfam" id="PF00990">
    <property type="entry name" value="GGDEF"/>
    <property type="match status" value="1"/>
</dbReference>
<dbReference type="PANTHER" id="PTHR33121:SF70">
    <property type="entry name" value="SIGNALING PROTEIN YKOW"/>
    <property type="match status" value="1"/>
</dbReference>
<feature type="transmembrane region" description="Helical" evidence="2">
    <location>
        <begin position="260"/>
        <end position="279"/>
    </location>
</feature>
<dbReference type="InterPro" id="IPR043128">
    <property type="entry name" value="Rev_trsase/Diguanyl_cyclase"/>
</dbReference>
<dbReference type="SUPFAM" id="SSF55073">
    <property type="entry name" value="Nucleotide cyclase"/>
    <property type="match status" value="1"/>
</dbReference>
<feature type="transmembrane region" description="Helical" evidence="2">
    <location>
        <begin position="85"/>
        <end position="106"/>
    </location>
</feature>
<dbReference type="STRING" id="266940.Krad_0356"/>
<dbReference type="Proteomes" id="UP000001116">
    <property type="component" value="Chromosome"/>
</dbReference>
<feature type="transmembrane region" description="Helical" evidence="2">
    <location>
        <begin position="236"/>
        <end position="254"/>
    </location>
</feature>
<dbReference type="InterPro" id="IPR001633">
    <property type="entry name" value="EAL_dom"/>
</dbReference>
<protein>
    <submittedName>
        <fullName evidence="5">Diguanylate cyclase/phosphodiesterase</fullName>
    </submittedName>
</protein>
<dbReference type="AlphaFoldDB" id="A6W4V7"/>
<dbReference type="eggNOG" id="COG2200">
    <property type="taxonomic scope" value="Bacteria"/>
</dbReference>
<dbReference type="CDD" id="cd01948">
    <property type="entry name" value="EAL"/>
    <property type="match status" value="1"/>
</dbReference>
<dbReference type="SUPFAM" id="SSF141868">
    <property type="entry name" value="EAL domain-like"/>
    <property type="match status" value="1"/>
</dbReference>
<dbReference type="PROSITE" id="PS50887">
    <property type="entry name" value="GGDEF"/>
    <property type="match status" value="1"/>
</dbReference>